<protein>
    <recommendedName>
        <fullName evidence="9">Trans-resveratrol di-O-methyltransferase</fullName>
    </recommendedName>
</protein>
<keyword evidence="3" id="KW-0949">S-adenosyl-L-methionine</keyword>
<evidence type="ECO:0000256" key="1">
    <source>
        <dbReference type="ARBA" id="ARBA00022603"/>
    </source>
</evidence>
<dbReference type="GO" id="GO:0008171">
    <property type="term" value="F:O-methyltransferase activity"/>
    <property type="evidence" value="ECO:0007669"/>
    <property type="project" value="InterPro"/>
</dbReference>
<proteinExistence type="inferred from homology"/>
<feature type="domain" description="O-methyltransferase dimerisation" evidence="6">
    <location>
        <begin position="521"/>
        <end position="615"/>
    </location>
</feature>
<evidence type="ECO:0000256" key="4">
    <source>
        <dbReference type="ARBA" id="ARBA00034481"/>
    </source>
</evidence>
<comment type="caution">
    <text evidence="7">The sequence shown here is derived from an EMBL/GenBank/DDBJ whole genome shotgun (WGS) entry which is preliminary data.</text>
</comment>
<dbReference type="AlphaFoldDB" id="A0AAD5C3T6"/>
<feature type="domain" description="O-methyltransferase dimerisation" evidence="6">
    <location>
        <begin position="27"/>
        <end position="116"/>
    </location>
</feature>
<evidence type="ECO:0000259" key="5">
    <source>
        <dbReference type="Pfam" id="PF00891"/>
    </source>
</evidence>
<dbReference type="SUPFAM" id="SSF53335">
    <property type="entry name" value="S-adenosyl-L-methionine-dependent methyltransferases"/>
    <property type="match status" value="2"/>
</dbReference>
<dbReference type="Gene3D" id="1.10.10.10">
    <property type="entry name" value="Winged helix-like DNA-binding domain superfamily/Winged helix DNA-binding domain"/>
    <property type="match status" value="3"/>
</dbReference>
<dbReference type="InterPro" id="IPR036388">
    <property type="entry name" value="WH-like_DNA-bd_sf"/>
</dbReference>
<feature type="domain" description="O-methyltransferase dimerisation" evidence="6">
    <location>
        <begin position="327"/>
        <end position="389"/>
    </location>
</feature>
<sequence>CKENKEMALQNGELSKDELLDSQAHIWNHIFSFINSMSLKCAIQLQIPDIIHRHGSPMLLSELVEALNINHERTPFVYRLMRILVHSGFFVKRSVGGNEKGGEGYSLAPASRLLLKNEPLSVRPFLLAMLDPILVDPWQDMSKWFQTDEVNPFQTTHGKLFWDLAGEEVKLNHFFNEGMASDARLVTSVILKHYDNVFEGLDSIVDVGGGTGTVAQAIAKAFPNIRCISFDLPHVVDGLVGSKNLSFVGGDMFEVIPKANALLLKTQLFYDMLMMTLTTGRERNEEDWAKLFLDAGFSDYKITPILGLRSLIELSEELLDSQAHIWNHIFSSISLKCAVQLQIPDIIAMVHQCCLSELVEALGINQERTTFVYWLMHVLVHSGFFVKQIEEPLSISLFLLAMLDSWQYLSKWFQNDDAIAVCPTHGRMLSTRAIREAIAKAFSNIVNRLVGYNNLSYVGGDRFEAISKADALLIEILKQCKDASSRKENGGELIIKDMVVKMALQNGELSTQLLDSQAHIWNHIFSFINSMSLKCAVQLQIPDIIHRHGSPMLLSELVEALGIKQERTPFVYRLMRILVHSGFFVKQSVSTTFEGNDEEGGEGYLLTHASRLLLKEEPLSLRPFLLAMLDPLLMDPWQNLSKWFQNDDATAVHTTHGRMIWDLAGQEQNFNNFFNEAMASDARLVTTIVLEHCRGVFEGLASIVDVGGGTGTVAKAIAKAFPNIMCTSFDLPHVVGGLAGSKNMSYVGGDMFEAIPKADAVLLKWILHDWNDEKCIKILKQCKEAIPSKENRGKLIIIDMVVMVDEGENDLLKTH</sequence>
<dbReference type="GO" id="GO:0032259">
    <property type="term" value="P:methylation"/>
    <property type="evidence" value="ECO:0007669"/>
    <property type="project" value="UniProtKB-KW"/>
</dbReference>
<dbReference type="PANTHER" id="PTHR11746">
    <property type="entry name" value="O-METHYLTRANSFERASE"/>
    <property type="match status" value="1"/>
</dbReference>
<dbReference type="Pfam" id="PF00891">
    <property type="entry name" value="Methyltransf_2"/>
    <property type="match status" value="2"/>
</dbReference>
<comment type="similarity">
    <text evidence="4">Belongs to the class I-like SAM-binding methyltransferase superfamily. Cation-independent O-methyltransferase family. COMT subfamily.</text>
</comment>
<keyword evidence="8" id="KW-1185">Reference proteome</keyword>
<organism evidence="7 8">
    <name type="scientific">Ambrosia artemisiifolia</name>
    <name type="common">Common ragweed</name>
    <dbReference type="NCBI Taxonomy" id="4212"/>
    <lineage>
        <taxon>Eukaryota</taxon>
        <taxon>Viridiplantae</taxon>
        <taxon>Streptophyta</taxon>
        <taxon>Embryophyta</taxon>
        <taxon>Tracheophyta</taxon>
        <taxon>Spermatophyta</taxon>
        <taxon>Magnoliopsida</taxon>
        <taxon>eudicotyledons</taxon>
        <taxon>Gunneridae</taxon>
        <taxon>Pentapetalae</taxon>
        <taxon>asterids</taxon>
        <taxon>campanulids</taxon>
        <taxon>Asterales</taxon>
        <taxon>Asteraceae</taxon>
        <taxon>Asteroideae</taxon>
        <taxon>Heliantheae alliance</taxon>
        <taxon>Heliantheae</taxon>
        <taxon>Ambrosia</taxon>
    </lineage>
</organism>
<dbReference type="Pfam" id="PF08100">
    <property type="entry name" value="Dimerisation"/>
    <property type="match status" value="3"/>
</dbReference>
<dbReference type="EMBL" id="JAMZMK010009778">
    <property type="protein sequence ID" value="KAI7734255.1"/>
    <property type="molecule type" value="Genomic_DNA"/>
</dbReference>
<keyword evidence="2" id="KW-0808">Transferase</keyword>
<dbReference type="FunFam" id="3.40.50.150:FF:000057">
    <property type="entry name" value="O-methyltransferase ZRP4"/>
    <property type="match status" value="1"/>
</dbReference>
<evidence type="ECO:0000259" key="6">
    <source>
        <dbReference type="Pfam" id="PF08100"/>
    </source>
</evidence>
<gene>
    <name evidence="7" type="ORF">M8C21_011568</name>
</gene>
<accession>A0AAD5C3T6</accession>
<feature type="non-terminal residue" evidence="7">
    <location>
        <position position="815"/>
    </location>
</feature>
<dbReference type="SUPFAM" id="SSF46785">
    <property type="entry name" value="Winged helix' DNA-binding domain"/>
    <property type="match status" value="3"/>
</dbReference>
<evidence type="ECO:0000256" key="2">
    <source>
        <dbReference type="ARBA" id="ARBA00022679"/>
    </source>
</evidence>
<dbReference type="InterPro" id="IPR012967">
    <property type="entry name" value="COMT_dimerisation"/>
</dbReference>
<dbReference type="Gene3D" id="3.40.50.150">
    <property type="entry name" value="Vaccinia Virus protein VP39"/>
    <property type="match status" value="3"/>
</dbReference>
<evidence type="ECO:0000313" key="7">
    <source>
        <dbReference type="EMBL" id="KAI7734255.1"/>
    </source>
</evidence>
<dbReference type="GO" id="GO:0008757">
    <property type="term" value="F:S-adenosylmethionine-dependent methyltransferase activity"/>
    <property type="evidence" value="ECO:0007669"/>
    <property type="project" value="UniProtKB-ARBA"/>
</dbReference>
<dbReference type="Proteomes" id="UP001206925">
    <property type="component" value="Unassembled WGS sequence"/>
</dbReference>
<name>A0AAD5C3T6_AMBAR</name>
<dbReference type="FunFam" id="1.10.10.10:FF:000213">
    <property type="entry name" value="Coniferyl alcohol 9-O-methyltransferase"/>
    <property type="match status" value="2"/>
</dbReference>
<dbReference type="InterPro" id="IPR029063">
    <property type="entry name" value="SAM-dependent_MTases_sf"/>
</dbReference>
<dbReference type="PROSITE" id="PS51683">
    <property type="entry name" value="SAM_OMT_II"/>
    <property type="match status" value="2"/>
</dbReference>
<dbReference type="InterPro" id="IPR036390">
    <property type="entry name" value="WH_DNA-bd_sf"/>
</dbReference>
<evidence type="ECO:0008006" key="9">
    <source>
        <dbReference type="Google" id="ProtNLM"/>
    </source>
</evidence>
<dbReference type="InterPro" id="IPR016461">
    <property type="entry name" value="COMT-like"/>
</dbReference>
<evidence type="ECO:0000313" key="8">
    <source>
        <dbReference type="Proteomes" id="UP001206925"/>
    </source>
</evidence>
<feature type="domain" description="O-methyltransferase C-terminal" evidence="5">
    <location>
        <begin position="637"/>
        <end position="806"/>
    </location>
</feature>
<dbReference type="InterPro" id="IPR001077">
    <property type="entry name" value="COMT_C"/>
</dbReference>
<evidence type="ECO:0000256" key="3">
    <source>
        <dbReference type="ARBA" id="ARBA00022691"/>
    </source>
</evidence>
<dbReference type="GO" id="GO:0046983">
    <property type="term" value="F:protein dimerization activity"/>
    <property type="evidence" value="ECO:0007669"/>
    <property type="project" value="InterPro"/>
</dbReference>
<keyword evidence="1" id="KW-0489">Methyltransferase</keyword>
<reference evidence="7" key="1">
    <citation type="submission" date="2022-06" db="EMBL/GenBank/DDBJ databases">
        <title>Uncovering the hologenomic basis of an extraordinary plant invasion.</title>
        <authorList>
            <person name="Bieker V.C."/>
            <person name="Martin M.D."/>
            <person name="Gilbert T."/>
            <person name="Hodgins K."/>
            <person name="Battlay P."/>
            <person name="Petersen B."/>
            <person name="Wilson J."/>
        </authorList>
    </citation>
    <scope>NUCLEOTIDE SEQUENCE</scope>
    <source>
        <strain evidence="7">AA19_3_7</strain>
        <tissue evidence="7">Leaf</tissue>
    </source>
</reference>
<feature type="domain" description="O-methyltransferase C-terminal" evidence="5">
    <location>
        <begin position="138"/>
        <end position="269"/>
    </location>
</feature>